<feature type="chain" id="PRO_5043788503" evidence="1">
    <location>
        <begin position="30"/>
        <end position="142"/>
    </location>
</feature>
<feature type="signal peptide" evidence="1">
    <location>
        <begin position="1"/>
        <end position="29"/>
    </location>
</feature>
<evidence type="ECO:0000256" key="1">
    <source>
        <dbReference type="SAM" id="SignalP"/>
    </source>
</evidence>
<dbReference type="EMBL" id="JAOTOJ010000011">
    <property type="protein sequence ID" value="KAK9394404.1"/>
    <property type="molecule type" value="Genomic_DNA"/>
</dbReference>
<dbReference type="Gene3D" id="2.60.40.10">
    <property type="entry name" value="Immunoglobulins"/>
    <property type="match status" value="1"/>
</dbReference>
<dbReference type="InterPro" id="IPR036179">
    <property type="entry name" value="Ig-like_dom_sf"/>
</dbReference>
<protein>
    <submittedName>
        <fullName evidence="2">Uncharacterized protein</fullName>
    </submittedName>
</protein>
<sequence length="142" mass="15924">MEGVCSIHGGKSSWWMVLWTATIFHLAGTEETIRVVIEPQNPTVGSDVWFNPPTVPNHIVFCSWYRQSSPPERMREIGTRYRLPTEGTSRGASYSGREDIHPNCSLSIHKVTRFDSVKYQLREGAPGVLYVGDARLTVSGMV</sequence>
<evidence type="ECO:0000313" key="2">
    <source>
        <dbReference type="EMBL" id="KAK9394404.1"/>
    </source>
</evidence>
<reference evidence="2 3" key="1">
    <citation type="journal article" date="2024" name="Proc. Natl. Acad. Sci. U.S.A.">
        <title>The genetic regulatory architecture and epigenomic basis for age-related changes in rattlesnake venom.</title>
        <authorList>
            <person name="Hogan M.P."/>
            <person name="Holding M.L."/>
            <person name="Nystrom G.S."/>
            <person name="Colston T.J."/>
            <person name="Bartlett D.A."/>
            <person name="Mason A.J."/>
            <person name="Ellsworth S.A."/>
            <person name="Rautsaw R.M."/>
            <person name="Lawrence K.C."/>
            <person name="Strickland J.L."/>
            <person name="He B."/>
            <person name="Fraser P."/>
            <person name="Margres M.J."/>
            <person name="Gilbert D.M."/>
            <person name="Gibbs H.L."/>
            <person name="Parkinson C.L."/>
            <person name="Rokyta D.R."/>
        </authorList>
    </citation>
    <scope>NUCLEOTIDE SEQUENCE [LARGE SCALE GENOMIC DNA]</scope>
    <source>
        <strain evidence="2">DRR0105</strain>
    </source>
</reference>
<organism evidence="2 3">
    <name type="scientific">Crotalus adamanteus</name>
    <name type="common">Eastern diamondback rattlesnake</name>
    <dbReference type="NCBI Taxonomy" id="8729"/>
    <lineage>
        <taxon>Eukaryota</taxon>
        <taxon>Metazoa</taxon>
        <taxon>Chordata</taxon>
        <taxon>Craniata</taxon>
        <taxon>Vertebrata</taxon>
        <taxon>Euteleostomi</taxon>
        <taxon>Lepidosauria</taxon>
        <taxon>Squamata</taxon>
        <taxon>Bifurcata</taxon>
        <taxon>Unidentata</taxon>
        <taxon>Episquamata</taxon>
        <taxon>Toxicofera</taxon>
        <taxon>Serpentes</taxon>
        <taxon>Colubroidea</taxon>
        <taxon>Viperidae</taxon>
        <taxon>Crotalinae</taxon>
        <taxon>Crotalus</taxon>
    </lineage>
</organism>
<dbReference type="InterPro" id="IPR013783">
    <property type="entry name" value="Ig-like_fold"/>
</dbReference>
<proteinExistence type="predicted"/>
<dbReference type="Proteomes" id="UP001474421">
    <property type="component" value="Unassembled WGS sequence"/>
</dbReference>
<name>A0AAW1AXY5_CROAD</name>
<dbReference type="SUPFAM" id="SSF48726">
    <property type="entry name" value="Immunoglobulin"/>
    <property type="match status" value="1"/>
</dbReference>
<dbReference type="AlphaFoldDB" id="A0AAW1AXY5"/>
<keyword evidence="1" id="KW-0732">Signal</keyword>
<keyword evidence="3" id="KW-1185">Reference proteome</keyword>
<accession>A0AAW1AXY5</accession>
<comment type="caution">
    <text evidence="2">The sequence shown here is derived from an EMBL/GenBank/DDBJ whole genome shotgun (WGS) entry which is preliminary data.</text>
</comment>
<gene>
    <name evidence="2" type="ORF">NXF25_014932</name>
</gene>
<evidence type="ECO:0000313" key="3">
    <source>
        <dbReference type="Proteomes" id="UP001474421"/>
    </source>
</evidence>